<comment type="caution">
    <text evidence="2">The sequence shown here is derived from an EMBL/GenBank/DDBJ whole genome shotgun (WGS) entry which is preliminary data.</text>
</comment>
<gene>
    <name evidence="2" type="ORF">GCM10023333_07440</name>
</gene>
<keyword evidence="3" id="KW-1185">Reference proteome</keyword>
<organism evidence="2 3">
    <name type="scientific">Ferrimonas pelagia</name>
    <dbReference type="NCBI Taxonomy" id="1177826"/>
    <lineage>
        <taxon>Bacteria</taxon>
        <taxon>Pseudomonadati</taxon>
        <taxon>Pseudomonadota</taxon>
        <taxon>Gammaproteobacteria</taxon>
        <taxon>Alteromonadales</taxon>
        <taxon>Ferrimonadaceae</taxon>
        <taxon>Ferrimonas</taxon>
    </lineage>
</organism>
<evidence type="ECO:0000256" key="1">
    <source>
        <dbReference type="SAM" id="Phobius"/>
    </source>
</evidence>
<feature type="transmembrane region" description="Helical" evidence="1">
    <location>
        <begin position="6"/>
        <end position="24"/>
    </location>
</feature>
<accession>A0ABP9EGY7</accession>
<sequence length="63" mass="7236">MADLWLGFALLIVWMLPGMLVILYPRRCGLEQVGWILAGFSLSYPAVLLYRLRHRCICLQVSV</sequence>
<proteinExistence type="predicted"/>
<keyword evidence="1" id="KW-0812">Transmembrane</keyword>
<name>A0ABP9EGY7_9GAMM</name>
<protein>
    <submittedName>
        <fullName evidence="2">Uncharacterized protein</fullName>
    </submittedName>
</protein>
<evidence type="ECO:0000313" key="2">
    <source>
        <dbReference type="EMBL" id="GAA4876664.1"/>
    </source>
</evidence>
<evidence type="ECO:0000313" key="3">
    <source>
        <dbReference type="Proteomes" id="UP001499988"/>
    </source>
</evidence>
<keyword evidence="1" id="KW-1133">Transmembrane helix</keyword>
<dbReference type="EMBL" id="BAABJZ010000008">
    <property type="protein sequence ID" value="GAA4876664.1"/>
    <property type="molecule type" value="Genomic_DNA"/>
</dbReference>
<feature type="transmembrane region" description="Helical" evidence="1">
    <location>
        <begin position="33"/>
        <end position="52"/>
    </location>
</feature>
<reference evidence="3" key="1">
    <citation type="journal article" date="2019" name="Int. J. Syst. Evol. Microbiol.">
        <title>The Global Catalogue of Microorganisms (GCM) 10K type strain sequencing project: providing services to taxonomists for standard genome sequencing and annotation.</title>
        <authorList>
            <consortium name="The Broad Institute Genomics Platform"/>
            <consortium name="The Broad Institute Genome Sequencing Center for Infectious Disease"/>
            <person name="Wu L."/>
            <person name="Ma J."/>
        </authorList>
    </citation>
    <scope>NUCLEOTIDE SEQUENCE [LARGE SCALE GENOMIC DNA]</scope>
    <source>
        <strain evidence="3">JCM 18401</strain>
    </source>
</reference>
<keyword evidence="1" id="KW-0472">Membrane</keyword>
<dbReference type="RefSeq" id="WP_345333548.1">
    <property type="nucleotide sequence ID" value="NZ_BAABJZ010000008.1"/>
</dbReference>
<dbReference type="Proteomes" id="UP001499988">
    <property type="component" value="Unassembled WGS sequence"/>
</dbReference>